<comment type="similarity">
    <text evidence="1">Belongs to the SCC3 family.</text>
</comment>
<keyword evidence="4" id="KW-1185">Reference proteome</keyword>
<dbReference type="STRING" id="6669.E9G9H0"/>
<evidence type="ECO:0000256" key="1">
    <source>
        <dbReference type="ARBA" id="ARBA00005486"/>
    </source>
</evidence>
<organism evidence="3 4">
    <name type="scientific">Daphnia pulex</name>
    <name type="common">Water flea</name>
    <dbReference type="NCBI Taxonomy" id="6669"/>
    <lineage>
        <taxon>Eukaryota</taxon>
        <taxon>Metazoa</taxon>
        <taxon>Ecdysozoa</taxon>
        <taxon>Arthropoda</taxon>
        <taxon>Crustacea</taxon>
        <taxon>Branchiopoda</taxon>
        <taxon>Diplostraca</taxon>
        <taxon>Cladocera</taxon>
        <taxon>Anomopoda</taxon>
        <taxon>Daphniidae</taxon>
        <taxon>Daphnia</taxon>
    </lineage>
</organism>
<dbReference type="InterPro" id="IPR016024">
    <property type="entry name" value="ARM-type_fold"/>
</dbReference>
<sequence length="64" mass="7598">RDDNPQIRAICMVEICIWFKQFPKHFLDDSYFTFISELGLNLFDKISDVRLKCLKALQPLYATK</sequence>
<dbReference type="InParanoid" id="E9G9H0"/>
<dbReference type="InterPro" id="IPR020839">
    <property type="entry name" value="SCD"/>
</dbReference>
<feature type="non-terminal residue" evidence="3">
    <location>
        <position position="1"/>
    </location>
</feature>
<reference evidence="3 4" key="1">
    <citation type="journal article" date="2011" name="Science">
        <title>The ecoresponsive genome of Daphnia pulex.</title>
        <authorList>
            <person name="Colbourne J.K."/>
            <person name="Pfrender M.E."/>
            <person name="Gilbert D."/>
            <person name="Thomas W.K."/>
            <person name="Tucker A."/>
            <person name="Oakley T.H."/>
            <person name="Tokishita S."/>
            <person name="Aerts A."/>
            <person name="Arnold G.J."/>
            <person name="Basu M.K."/>
            <person name="Bauer D.J."/>
            <person name="Caceres C.E."/>
            <person name="Carmel L."/>
            <person name="Casola C."/>
            <person name="Choi J.H."/>
            <person name="Detter J.C."/>
            <person name="Dong Q."/>
            <person name="Dusheyko S."/>
            <person name="Eads B.D."/>
            <person name="Frohlich T."/>
            <person name="Geiler-Samerotte K.A."/>
            <person name="Gerlach D."/>
            <person name="Hatcher P."/>
            <person name="Jogdeo S."/>
            <person name="Krijgsveld J."/>
            <person name="Kriventseva E.V."/>
            <person name="Kultz D."/>
            <person name="Laforsch C."/>
            <person name="Lindquist E."/>
            <person name="Lopez J."/>
            <person name="Manak J.R."/>
            <person name="Muller J."/>
            <person name="Pangilinan J."/>
            <person name="Patwardhan R.P."/>
            <person name="Pitluck S."/>
            <person name="Pritham E.J."/>
            <person name="Rechtsteiner A."/>
            <person name="Rho M."/>
            <person name="Rogozin I.B."/>
            <person name="Sakarya O."/>
            <person name="Salamov A."/>
            <person name="Schaack S."/>
            <person name="Shapiro H."/>
            <person name="Shiga Y."/>
            <person name="Skalitzky C."/>
            <person name="Smith Z."/>
            <person name="Souvorov A."/>
            <person name="Sung W."/>
            <person name="Tang Z."/>
            <person name="Tsuchiya D."/>
            <person name="Tu H."/>
            <person name="Vos H."/>
            <person name="Wang M."/>
            <person name="Wolf Y.I."/>
            <person name="Yamagata H."/>
            <person name="Yamada T."/>
            <person name="Ye Y."/>
            <person name="Shaw J.R."/>
            <person name="Andrews J."/>
            <person name="Crease T.J."/>
            <person name="Tang H."/>
            <person name="Lucas S.M."/>
            <person name="Robertson H.M."/>
            <person name="Bork P."/>
            <person name="Koonin E.V."/>
            <person name="Zdobnov E.M."/>
            <person name="Grigoriev I.V."/>
            <person name="Lynch M."/>
            <person name="Boore J.L."/>
        </authorList>
    </citation>
    <scope>NUCLEOTIDE SEQUENCE [LARGE SCALE GENOMIC DNA]</scope>
</reference>
<accession>E9G9H0</accession>
<protein>
    <recommendedName>
        <fullName evidence="2">SCD domain-containing protein</fullName>
    </recommendedName>
</protein>
<dbReference type="eggNOG" id="KOG2011">
    <property type="taxonomic scope" value="Eukaryota"/>
</dbReference>
<dbReference type="Proteomes" id="UP000000305">
    <property type="component" value="Unassembled WGS sequence"/>
</dbReference>
<dbReference type="OrthoDB" id="7035136at2759"/>
<dbReference type="SUPFAM" id="SSF48371">
    <property type="entry name" value="ARM repeat"/>
    <property type="match status" value="1"/>
</dbReference>
<evidence type="ECO:0000313" key="4">
    <source>
        <dbReference type="Proteomes" id="UP000000305"/>
    </source>
</evidence>
<evidence type="ECO:0000313" key="3">
    <source>
        <dbReference type="EMBL" id="EFX83560.1"/>
    </source>
</evidence>
<proteinExistence type="inferred from homology"/>
<dbReference type="InterPro" id="IPR039662">
    <property type="entry name" value="Cohesin_Scc3/SA"/>
</dbReference>
<feature type="domain" description="SCD" evidence="2">
    <location>
        <begin position="1"/>
        <end position="64"/>
    </location>
</feature>
<name>E9G9H0_DAPPU</name>
<dbReference type="Pfam" id="PF21581">
    <property type="entry name" value="SCD"/>
    <property type="match status" value="1"/>
</dbReference>
<gene>
    <name evidence="3" type="ORF">DAPPUDRAFT_47827</name>
</gene>
<dbReference type="PROSITE" id="PS51425">
    <property type="entry name" value="SCD"/>
    <property type="match status" value="1"/>
</dbReference>
<dbReference type="HOGENOM" id="CLU_2874240_0_0_1"/>
<dbReference type="EMBL" id="GL732536">
    <property type="protein sequence ID" value="EFX83560.1"/>
    <property type="molecule type" value="Genomic_DNA"/>
</dbReference>
<evidence type="ECO:0000259" key="2">
    <source>
        <dbReference type="PROSITE" id="PS51425"/>
    </source>
</evidence>
<dbReference type="KEGG" id="dpx:DAPPUDRAFT_47827"/>
<dbReference type="PANTHER" id="PTHR11199">
    <property type="entry name" value="STROMAL ANTIGEN"/>
    <property type="match status" value="1"/>
</dbReference>
<dbReference type="PANTHER" id="PTHR11199:SF0">
    <property type="entry name" value="LD34181P-RELATED"/>
    <property type="match status" value="1"/>
</dbReference>
<dbReference type="AlphaFoldDB" id="E9G9H0"/>